<dbReference type="CDD" id="cd06257">
    <property type="entry name" value="DnaJ"/>
    <property type="match status" value="1"/>
</dbReference>
<evidence type="ECO:0000313" key="3">
    <source>
        <dbReference type="EMBL" id="ORC90385.1"/>
    </source>
</evidence>
<dbReference type="InterPro" id="IPR018253">
    <property type="entry name" value="DnaJ_domain_CS"/>
</dbReference>
<dbReference type="PANTHER" id="PTHR44144:SF1">
    <property type="entry name" value="DNAJ HOMOLOG SUBFAMILY C MEMBER 9"/>
    <property type="match status" value="1"/>
</dbReference>
<reference evidence="3 4" key="1">
    <citation type="submission" date="2017-03" db="EMBL/GenBank/DDBJ databases">
        <title>An alternative strategy for trypanosome survival in the mammalian bloodstream revealed through genome and transcriptome analysis of the ubiquitous bovine parasite Trypanosoma (Megatrypanum) theileri.</title>
        <authorList>
            <person name="Kelly S."/>
            <person name="Ivens A."/>
            <person name="Mott A."/>
            <person name="O'Neill E."/>
            <person name="Emms D."/>
            <person name="Macleod O."/>
            <person name="Voorheis P."/>
            <person name="Matthews J."/>
            <person name="Matthews K."/>
            <person name="Carrington M."/>
        </authorList>
    </citation>
    <scope>NUCLEOTIDE SEQUENCE [LARGE SCALE GENOMIC DNA]</scope>
    <source>
        <strain evidence="3">Edinburgh</strain>
    </source>
</reference>
<name>A0A1X0P0E8_9TRYP</name>
<comment type="caution">
    <text evidence="3">The sequence shown here is derived from an EMBL/GenBank/DDBJ whole genome shotgun (WGS) entry which is preliminary data.</text>
</comment>
<dbReference type="EMBL" id="NBCO01000008">
    <property type="protein sequence ID" value="ORC90385.1"/>
    <property type="molecule type" value="Genomic_DNA"/>
</dbReference>
<dbReference type="Proteomes" id="UP000192257">
    <property type="component" value="Unassembled WGS sequence"/>
</dbReference>
<dbReference type="Gene3D" id="1.10.287.110">
    <property type="entry name" value="DnaJ domain"/>
    <property type="match status" value="1"/>
</dbReference>
<accession>A0A1X0P0E8</accession>
<evidence type="ECO:0000313" key="4">
    <source>
        <dbReference type="Proteomes" id="UP000192257"/>
    </source>
</evidence>
<sequence length="284" mass="32127">MSPKRALYDILGVAPDAADDEISRVYRRLALQYHPDRNPNGEAKFKEVANAYAVLSDPDKRRVYDATGIVPGAESATESEATMAERSAEMKERVHEFYVNYAGTPEEIEDVMTCFKKCKGNFRRMVREELLFDNTKKGEIVRLRDLVQSLVDTGKLQSTEAWNLTNTVAVLKQIERSMTKERKEAAEALDAMGLSNDEKKGGLQALQALMKRDQEAEWSNMMSNLESKYLQPKAKKSKETSGNKKKKNTKEVLKGKENTSKMAKKRKGEKTNLTSAPPLKKQRK</sequence>
<dbReference type="PANTHER" id="PTHR44144">
    <property type="entry name" value="DNAJ HOMOLOG SUBFAMILY C MEMBER 9"/>
    <property type="match status" value="1"/>
</dbReference>
<dbReference type="OrthoDB" id="10250354at2759"/>
<dbReference type="GO" id="GO:0031072">
    <property type="term" value="F:heat shock protein binding"/>
    <property type="evidence" value="ECO:0007669"/>
    <property type="project" value="TreeGrafter"/>
</dbReference>
<organism evidence="3 4">
    <name type="scientific">Trypanosoma theileri</name>
    <dbReference type="NCBI Taxonomy" id="67003"/>
    <lineage>
        <taxon>Eukaryota</taxon>
        <taxon>Discoba</taxon>
        <taxon>Euglenozoa</taxon>
        <taxon>Kinetoplastea</taxon>
        <taxon>Metakinetoplastina</taxon>
        <taxon>Trypanosomatida</taxon>
        <taxon>Trypanosomatidae</taxon>
        <taxon>Trypanosoma</taxon>
    </lineage>
</organism>
<dbReference type="STRING" id="67003.A0A1X0P0E8"/>
<dbReference type="PROSITE" id="PS00636">
    <property type="entry name" value="DNAJ_1"/>
    <property type="match status" value="1"/>
</dbReference>
<gene>
    <name evidence="3" type="ORF">TM35_000081830</name>
</gene>
<dbReference type="InterPro" id="IPR052594">
    <property type="entry name" value="J_domain-containing_protein"/>
</dbReference>
<dbReference type="AlphaFoldDB" id="A0A1X0P0E8"/>
<keyword evidence="4" id="KW-1185">Reference proteome</keyword>
<protein>
    <submittedName>
        <fullName evidence="3">Putative chaperone DNAJ protein</fullName>
    </submittedName>
</protein>
<dbReference type="RefSeq" id="XP_028884451.1">
    <property type="nucleotide sequence ID" value="XM_029024048.1"/>
</dbReference>
<dbReference type="Pfam" id="PF23302">
    <property type="entry name" value="HTH_DNAJC9"/>
    <property type="match status" value="1"/>
</dbReference>
<dbReference type="PRINTS" id="PR00625">
    <property type="entry name" value="JDOMAIN"/>
</dbReference>
<dbReference type="GO" id="GO:0005737">
    <property type="term" value="C:cytoplasm"/>
    <property type="evidence" value="ECO:0007669"/>
    <property type="project" value="TreeGrafter"/>
</dbReference>
<dbReference type="GeneID" id="39983828"/>
<dbReference type="SMART" id="SM00271">
    <property type="entry name" value="DnaJ"/>
    <property type="match status" value="1"/>
</dbReference>
<feature type="region of interest" description="Disordered" evidence="1">
    <location>
        <begin position="224"/>
        <end position="284"/>
    </location>
</feature>
<dbReference type="Pfam" id="PF00226">
    <property type="entry name" value="DnaJ"/>
    <property type="match status" value="1"/>
</dbReference>
<dbReference type="InterPro" id="IPR056453">
    <property type="entry name" value="HTH_DNAJC9"/>
</dbReference>
<feature type="domain" description="J" evidence="2">
    <location>
        <begin position="6"/>
        <end position="68"/>
    </location>
</feature>
<feature type="compositionally biased region" description="Basic and acidic residues" evidence="1">
    <location>
        <begin position="249"/>
        <end position="259"/>
    </location>
</feature>
<evidence type="ECO:0000259" key="2">
    <source>
        <dbReference type="PROSITE" id="PS50076"/>
    </source>
</evidence>
<dbReference type="VEuPathDB" id="TriTrypDB:TM35_000081830"/>
<dbReference type="GO" id="GO:0005634">
    <property type="term" value="C:nucleus"/>
    <property type="evidence" value="ECO:0007669"/>
    <property type="project" value="TreeGrafter"/>
</dbReference>
<evidence type="ECO:0000256" key="1">
    <source>
        <dbReference type="SAM" id="MobiDB-lite"/>
    </source>
</evidence>
<dbReference type="SUPFAM" id="SSF46565">
    <property type="entry name" value="Chaperone J-domain"/>
    <property type="match status" value="1"/>
</dbReference>
<dbReference type="InterPro" id="IPR036869">
    <property type="entry name" value="J_dom_sf"/>
</dbReference>
<dbReference type="InterPro" id="IPR001623">
    <property type="entry name" value="DnaJ_domain"/>
</dbReference>
<dbReference type="PROSITE" id="PS50076">
    <property type="entry name" value="DNAJ_2"/>
    <property type="match status" value="1"/>
</dbReference>
<proteinExistence type="predicted"/>